<evidence type="ECO:0000256" key="1">
    <source>
        <dbReference type="SAM" id="Phobius"/>
    </source>
</evidence>
<keyword evidence="1" id="KW-0472">Membrane</keyword>
<dbReference type="EMBL" id="JAPCHY010000004">
    <property type="protein sequence ID" value="MCW4472255.1"/>
    <property type="molecule type" value="Genomic_DNA"/>
</dbReference>
<evidence type="ECO:0000313" key="2">
    <source>
        <dbReference type="EMBL" id="MCW4472255.1"/>
    </source>
</evidence>
<dbReference type="InterPro" id="IPR021529">
    <property type="entry name" value="DUF2798"/>
</dbReference>
<organism evidence="2 3">
    <name type="scientific">Xanthomonas chitinilytica</name>
    <dbReference type="NCBI Taxonomy" id="2989819"/>
    <lineage>
        <taxon>Bacteria</taxon>
        <taxon>Pseudomonadati</taxon>
        <taxon>Pseudomonadota</taxon>
        <taxon>Gammaproteobacteria</taxon>
        <taxon>Lysobacterales</taxon>
        <taxon>Lysobacteraceae</taxon>
        <taxon>Xanthomonas</taxon>
    </lineage>
</organism>
<keyword evidence="1" id="KW-1133">Transmembrane helix</keyword>
<feature type="transmembrane region" description="Helical" evidence="1">
    <location>
        <begin position="68"/>
        <end position="88"/>
    </location>
</feature>
<keyword evidence="1" id="KW-0812">Transmembrane</keyword>
<reference evidence="2 3" key="1">
    <citation type="submission" date="2022-10" db="EMBL/GenBank/DDBJ databases">
        <title>Xanthomonas sp. H13-6.</title>
        <authorList>
            <person name="Liu X."/>
            <person name="Deng Z."/>
            <person name="Jiang Y."/>
            <person name="Yu T."/>
            <person name="Ai J."/>
        </authorList>
    </citation>
    <scope>NUCLEOTIDE SEQUENCE [LARGE SCALE GENOMIC DNA]</scope>
    <source>
        <strain evidence="2 3">H13-6</strain>
    </source>
</reference>
<keyword evidence="3" id="KW-1185">Reference proteome</keyword>
<comment type="caution">
    <text evidence="2">The sequence shown here is derived from an EMBL/GenBank/DDBJ whole genome shotgun (WGS) entry which is preliminary data.</text>
</comment>
<name>A0ABT3JUZ9_9XANT</name>
<evidence type="ECO:0000313" key="3">
    <source>
        <dbReference type="Proteomes" id="UP001209922"/>
    </source>
</evidence>
<feature type="transmembrane region" description="Helical" evidence="1">
    <location>
        <begin position="108"/>
        <end position="126"/>
    </location>
</feature>
<dbReference type="RefSeq" id="WP_265127210.1">
    <property type="nucleotide sequence ID" value="NZ_JAPCHY010000004.1"/>
</dbReference>
<dbReference type="Pfam" id="PF11391">
    <property type="entry name" value="DUF2798"/>
    <property type="match status" value="1"/>
</dbReference>
<gene>
    <name evidence="2" type="ORF">OK345_07040</name>
</gene>
<sequence>MAPVAAAHAVDRKRSTSINAPSPPAIAGAVRPMSGRKAPSLDRILEIIMNASNKSTTRFGIPQLPARYGALVTPLLLSILMTCIVSLISTLRSLGMSPQFVSQWLGAWGISWLVAFPVLLLVLPVVRKTTAVLVRAT</sequence>
<protein>
    <submittedName>
        <fullName evidence="2">DUF2798 domain-containing protein</fullName>
    </submittedName>
</protein>
<dbReference type="Proteomes" id="UP001209922">
    <property type="component" value="Unassembled WGS sequence"/>
</dbReference>
<proteinExistence type="predicted"/>
<accession>A0ABT3JUZ9</accession>